<dbReference type="InterPro" id="IPR001810">
    <property type="entry name" value="F-box_dom"/>
</dbReference>
<proteinExistence type="predicted"/>
<reference evidence="2 3" key="1">
    <citation type="journal article" date="2015" name="Sci. Rep.">
        <title>Chromosome-level genome map provides insights into diverse defense mechanisms in the medicinal fungus Ganoderma sinense.</title>
        <authorList>
            <person name="Zhu Y."/>
            <person name="Xu J."/>
            <person name="Sun C."/>
            <person name="Zhou S."/>
            <person name="Xu H."/>
            <person name="Nelson D.R."/>
            <person name="Qian J."/>
            <person name="Song J."/>
            <person name="Luo H."/>
            <person name="Xiang L."/>
            <person name="Li Y."/>
            <person name="Xu Z."/>
            <person name="Ji A."/>
            <person name="Wang L."/>
            <person name="Lu S."/>
            <person name="Hayward A."/>
            <person name="Sun W."/>
            <person name="Li X."/>
            <person name="Schwartz D.C."/>
            <person name="Wang Y."/>
            <person name="Chen S."/>
        </authorList>
    </citation>
    <scope>NUCLEOTIDE SEQUENCE [LARGE SCALE GENOMIC DNA]</scope>
    <source>
        <strain evidence="2 3">ZZ0214-1</strain>
    </source>
</reference>
<comment type="caution">
    <text evidence="2">The sequence shown here is derived from an EMBL/GenBank/DDBJ whole genome shotgun (WGS) entry which is preliminary data.</text>
</comment>
<dbReference type="OrthoDB" id="2757285at2759"/>
<sequence>MDADIGTHVGCKGTCLEIRDLPTDVLALVFSLLHGQDIVRCIKVCRGFAELIRSDLYLQYKIELSQNGMVDGELSTLPVSERLQRLREYSSRFRNGSFDREDLSVHPRHVQQVRSGRWNSSSLDERSLSTLYGVDTRFPTTTHDQDGPSDMFLSVFTPGSAEAGIQSSRYLLRISTADEHAFIMTKWAIDGAQDLLVMTEKADISMPEHLRPQPEEFNIRFYSLSGTKTAGGPTPHPDATLPSVRVSAPARTYDNQPLAYVDEVHISGRYVIWALAVTQRDEFRTVIALFVGVCNWQTGEVISLIDVGTHLVHVVPLDYPHFLLVPKAFQDGTYPHLAIYSFESSHPIPSRPICTLLLPEEEYSPGEGTETPWYQVHTGDRPQTSDGHFYADLSKSMVVLTFYHVYFEDNSERETRYLIPRGTLLAQIQAAESRQTQLQTHSTSGGTGEVMVPAVRWADWGPQGCLRLSLQCMQAYRALAMPFSSRLPLFVVDESDRESRSAAVYVFDINPLVARRERQLLAARKQESESAGSEVQPAIETTGIVEDIEAVLPGVVDPDCSSIPYVAYRFPLPSPDAPAEWQRGWFINAVVMGMTGFTIKMAGVEYEKTEQTWTI</sequence>
<gene>
    <name evidence="2" type="ORF">GSI_02732</name>
</gene>
<feature type="domain" description="F-box" evidence="1">
    <location>
        <begin position="15"/>
        <end position="61"/>
    </location>
</feature>
<dbReference type="InterPro" id="IPR036047">
    <property type="entry name" value="F-box-like_dom_sf"/>
</dbReference>
<dbReference type="PROSITE" id="PS50181">
    <property type="entry name" value="FBOX"/>
    <property type="match status" value="1"/>
</dbReference>
<dbReference type="AlphaFoldDB" id="A0A2G8SMF3"/>
<protein>
    <recommendedName>
        <fullName evidence="1">F-box domain-containing protein</fullName>
    </recommendedName>
</protein>
<accession>A0A2G8SMF3</accession>
<dbReference type="EMBL" id="AYKW01000004">
    <property type="protein sequence ID" value="PIL34945.1"/>
    <property type="molecule type" value="Genomic_DNA"/>
</dbReference>
<evidence type="ECO:0000313" key="3">
    <source>
        <dbReference type="Proteomes" id="UP000230002"/>
    </source>
</evidence>
<evidence type="ECO:0000259" key="1">
    <source>
        <dbReference type="PROSITE" id="PS50181"/>
    </source>
</evidence>
<dbReference type="STRING" id="1077348.A0A2G8SMF3"/>
<name>A0A2G8SMF3_9APHY</name>
<dbReference type="SMART" id="SM00256">
    <property type="entry name" value="FBOX"/>
    <property type="match status" value="1"/>
</dbReference>
<dbReference type="Proteomes" id="UP000230002">
    <property type="component" value="Unassembled WGS sequence"/>
</dbReference>
<dbReference type="SUPFAM" id="SSF81383">
    <property type="entry name" value="F-box domain"/>
    <property type="match status" value="1"/>
</dbReference>
<keyword evidence="3" id="KW-1185">Reference proteome</keyword>
<dbReference type="Gene3D" id="1.20.1280.50">
    <property type="match status" value="1"/>
</dbReference>
<evidence type="ECO:0000313" key="2">
    <source>
        <dbReference type="EMBL" id="PIL34945.1"/>
    </source>
</evidence>
<organism evidence="2 3">
    <name type="scientific">Ganoderma sinense ZZ0214-1</name>
    <dbReference type="NCBI Taxonomy" id="1077348"/>
    <lineage>
        <taxon>Eukaryota</taxon>
        <taxon>Fungi</taxon>
        <taxon>Dikarya</taxon>
        <taxon>Basidiomycota</taxon>
        <taxon>Agaricomycotina</taxon>
        <taxon>Agaricomycetes</taxon>
        <taxon>Polyporales</taxon>
        <taxon>Polyporaceae</taxon>
        <taxon>Ganoderma</taxon>
    </lineage>
</organism>
<dbReference type="Pfam" id="PF12937">
    <property type="entry name" value="F-box-like"/>
    <property type="match status" value="1"/>
</dbReference>